<protein>
    <submittedName>
        <fullName evidence="1">Putative hydrolase of the HAD superfamily</fullName>
    </submittedName>
</protein>
<accession>A0A1I1Z870</accession>
<dbReference type="Gene3D" id="3.40.50.1000">
    <property type="entry name" value="HAD superfamily/HAD-like"/>
    <property type="match status" value="1"/>
</dbReference>
<dbReference type="GO" id="GO:0016787">
    <property type="term" value="F:hydrolase activity"/>
    <property type="evidence" value="ECO:0007669"/>
    <property type="project" value="UniProtKB-KW"/>
</dbReference>
<reference evidence="1 2" key="1">
    <citation type="submission" date="2016-10" db="EMBL/GenBank/DDBJ databases">
        <authorList>
            <person name="de Groot N.N."/>
        </authorList>
    </citation>
    <scope>NUCLEOTIDE SEQUENCE [LARGE SCALE GENOMIC DNA]</scope>
    <source>
        <strain evidence="1 2">DSM 9236</strain>
    </source>
</reference>
<dbReference type="AlphaFoldDB" id="A0A1I1Z870"/>
<dbReference type="CDD" id="cd02603">
    <property type="entry name" value="HAD_sEH-N_like"/>
    <property type="match status" value="1"/>
</dbReference>
<keyword evidence="2" id="KW-1185">Reference proteome</keyword>
<dbReference type="STRING" id="1123323.SAMN05216245_103136"/>
<sequence>MIRNMVFDIGNVLMDFRWKGYMRSLFGEDETLIQTINQGIWHNGCWAAMDKGEMDGAATLRSAVAFAPQYEKEIKLTLDKVALAFHKCDYAIPWVQELKRMGLNVYYLSNYSAFSIAANPDVLDFIPCMDGGVFSFEVKAVKPEPEIYRCLCDKYGLKPEECLFTDDVPANVKGAQACGFQGVVFEGYEKTYPLIMKALR</sequence>
<dbReference type="RefSeq" id="WP_143089387.1">
    <property type="nucleotide sequence ID" value="NZ_FONL01000003.1"/>
</dbReference>
<dbReference type="OrthoDB" id="9797415at2"/>
<dbReference type="SFLD" id="SFLDG01129">
    <property type="entry name" value="C1.5:_HAD__Beta-PGM__Phosphata"/>
    <property type="match status" value="1"/>
</dbReference>
<dbReference type="InterPro" id="IPR023214">
    <property type="entry name" value="HAD_sf"/>
</dbReference>
<name>A0A1I1Z870_9FIRM</name>
<evidence type="ECO:0000313" key="2">
    <source>
        <dbReference type="Proteomes" id="UP000198896"/>
    </source>
</evidence>
<keyword evidence="1" id="KW-0378">Hydrolase</keyword>
<evidence type="ECO:0000313" key="1">
    <source>
        <dbReference type="EMBL" id="SFE26530.1"/>
    </source>
</evidence>
<dbReference type="SUPFAM" id="SSF56784">
    <property type="entry name" value="HAD-like"/>
    <property type="match status" value="1"/>
</dbReference>
<dbReference type="Pfam" id="PF00702">
    <property type="entry name" value="Hydrolase"/>
    <property type="match status" value="1"/>
</dbReference>
<dbReference type="InterPro" id="IPR006439">
    <property type="entry name" value="HAD-SF_hydro_IA"/>
</dbReference>
<gene>
    <name evidence="1" type="ORF">SAMN05216245_103136</name>
</gene>
<dbReference type="InterPro" id="IPR036412">
    <property type="entry name" value="HAD-like_sf"/>
</dbReference>
<dbReference type="EMBL" id="FONL01000003">
    <property type="protein sequence ID" value="SFE26530.1"/>
    <property type="molecule type" value="Genomic_DNA"/>
</dbReference>
<organism evidence="1 2">
    <name type="scientific">Succiniclasticum ruminis DSM 9236</name>
    <dbReference type="NCBI Taxonomy" id="1123323"/>
    <lineage>
        <taxon>Bacteria</taxon>
        <taxon>Bacillati</taxon>
        <taxon>Bacillota</taxon>
        <taxon>Negativicutes</taxon>
        <taxon>Acidaminococcales</taxon>
        <taxon>Acidaminococcaceae</taxon>
        <taxon>Succiniclasticum</taxon>
    </lineage>
</organism>
<dbReference type="NCBIfam" id="TIGR01509">
    <property type="entry name" value="HAD-SF-IA-v3"/>
    <property type="match status" value="1"/>
</dbReference>
<dbReference type="InterPro" id="IPR023198">
    <property type="entry name" value="PGP-like_dom2"/>
</dbReference>
<dbReference type="PANTHER" id="PTHR43611:SF3">
    <property type="entry name" value="FLAVIN MONONUCLEOTIDE HYDROLASE 1, CHLOROPLATIC"/>
    <property type="match status" value="1"/>
</dbReference>
<dbReference type="PANTHER" id="PTHR43611">
    <property type="entry name" value="ALPHA-D-GLUCOSE 1-PHOSPHATE PHOSPHATASE"/>
    <property type="match status" value="1"/>
</dbReference>
<dbReference type="Gene3D" id="1.10.150.240">
    <property type="entry name" value="Putative phosphatase, domain 2"/>
    <property type="match status" value="1"/>
</dbReference>
<dbReference type="SFLD" id="SFLDS00003">
    <property type="entry name" value="Haloacid_Dehalogenase"/>
    <property type="match status" value="1"/>
</dbReference>
<dbReference type="Proteomes" id="UP000198896">
    <property type="component" value="Unassembled WGS sequence"/>
</dbReference>
<proteinExistence type="predicted"/>